<name>A0A6H0DBH3_9CAUD</name>
<gene>
    <name evidence="3" type="ORF">SSEM1_gp71</name>
</gene>
<accession>A0A6H0DBH3</accession>
<keyword evidence="1" id="KW-0175">Coiled coil</keyword>
<feature type="coiled-coil region" evidence="1">
    <location>
        <begin position="209"/>
        <end position="236"/>
    </location>
</feature>
<feature type="region of interest" description="Disordered" evidence="2">
    <location>
        <begin position="321"/>
        <end position="353"/>
    </location>
</feature>
<sequence length="353" mass="38848">MHNKLVPVSFNDEESVAQPIVLFADRQTISSARVLRDSGEMIAPVTIARTGDMLYKAKELGPQFADLPPEQVVRVSTPPEVLFDEATIELCRSMAVTIGHPKSDVSLENNKELQKGFLEGAPVPDGTHLCGHVVLTDKAAINLVDSGVDQTSWGHDAIVERVEKDGVVSAVKTKITSVNHLAIVRRGRAQTTRIGDSGEEIEIVDKAQLDLVEAQRDELKTKVETLTSKLADAESARLSDEEVTKLVEERAAARLELLTQIAKLGDEYVKMDFSGKTEMEIKRMVVAKLRDADMSDKSDDYVTGRFEIALEDSGEITLSDALSASLMSPPEQKEKKLSPREEALARRQARFNK</sequence>
<proteinExistence type="predicted"/>
<evidence type="ECO:0000313" key="4">
    <source>
        <dbReference type="Proteomes" id="UP000502959"/>
    </source>
</evidence>
<feature type="compositionally biased region" description="Basic and acidic residues" evidence="2">
    <location>
        <begin position="331"/>
        <end position="345"/>
    </location>
</feature>
<dbReference type="EMBL" id="MT230534">
    <property type="protein sequence ID" value="QIS79302.1"/>
    <property type="molecule type" value="Genomic_DNA"/>
</dbReference>
<dbReference type="GO" id="GO:0008233">
    <property type="term" value="F:peptidase activity"/>
    <property type="evidence" value="ECO:0007669"/>
    <property type="project" value="UniProtKB-KW"/>
</dbReference>
<evidence type="ECO:0000313" key="3">
    <source>
        <dbReference type="EMBL" id="QIS79302.1"/>
    </source>
</evidence>
<dbReference type="Proteomes" id="UP000502959">
    <property type="component" value="Segment"/>
</dbReference>
<reference evidence="3 4" key="1">
    <citation type="submission" date="2020-03" db="EMBL/GenBank/DDBJ databases">
        <title>Complete genome sequence of Pantoea agglomerans bacteriophage vB_PagM_SSEM1.</title>
        <authorList>
            <person name="Truncaite L."/>
            <person name="Alijosius L."/>
            <person name="Petrauskaite E."/>
            <person name="Simoliunas E."/>
        </authorList>
    </citation>
    <scope>NUCLEOTIDE SEQUENCE [LARGE SCALE GENOMIC DNA]</scope>
</reference>
<dbReference type="InterPro" id="IPR016913">
    <property type="entry name" value="UCP029215"/>
</dbReference>
<protein>
    <submittedName>
        <fullName evidence="3">Putative prohead protease</fullName>
    </submittedName>
</protein>
<keyword evidence="3" id="KW-0645">Protease</keyword>
<keyword evidence="3" id="KW-0378">Hydrolase</keyword>
<keyword evidence="4" id="KW-1185">Reference proteome</keyword>
<evidence type="ECO:0000256" key="1">
    <source>
        <dbReference type="SAM" id="Coils"/>
    </source>
</evidence>
<dbReference type="GO" id="GO:0006508">
    <property type="term" value="P:proteolysis"/>
    <property type="evidence" value="ECO:0007669"/>
    <property type="project" value="UniProtKB-KW"/>
</dbReference>
<evidence type="ECO:0000256" key="2">
    <source>
        <dbReference type="SAM" id="MobiDB-lite"/>
    </source>
</evidence>
<dbReference type="Pfam" id="PF09979">
    <property type="entry name" value="DUF2213"/>
    <property type="match status" value="1"/>
</dbReference>
<dbReference type="PIRSF" id="PIRSF029215">
    <property type="entry name" value="UCP029215"/>
    <property type="match status" value="1"/>
</dbReference>
<organism evidence="3 4">
    <name type="scientific">Pantoea phage vB_PagM_SSEM1</name>
    <dbReference type="NCBI Taxonomy" id="2721760"/>
    <lineage>
        <taxon>Viruses</taxon>
        <taxon>Duplodnaviria</taxon>
        <taxon>Heunggongvirae</taxon>
        <taxon>Uroviricota</taxon>
        <taxon>Caudoviricetes</taxon>
        <taxon>Chaseviridae</taxon>
        <taxon>Cleopatravirinae</taxon>
        <taxon>Loessnervirus</taxon>
        <taxon>Loessnervirus SSEM1</taxon>
    </lineage>
</organism>